<evidence type="ECO:0000313" key="3">
    <source>
        <dbReference type="Proteomes" id="UP000807025"/>
    </source>
</evidence>
<dbReference type="AlphaFoldDB" id="A0A9P5ZWK7"/>
<keyword evidence="3" id="KW-1185">Reference proteome</keyword>
<comment type="caution">
    <text evidence="2">The sequence shown here is derived from an EMBL/GenBank/DDBJ whole genome shotgun (WGS) entry which is preliminary data.</text>
</comment>
<sequence>MTNGRGYNCLKAAHSDIASYAGGDPKNNLLGDNVHLVTSWRSVRFQRRHLRSSGEVLRWSRPSAVHLLPTSLTRGDPSQRGPGSCFFCGDKLSSVHFRFPAIFSKLLSRQDILQGLLPSAHPRISFYLHKCLLGIFHDAALLVATCRRRRDALLCIVLELKVSLHPLEMPSDLGQTKRSGPGPYDKHHSRSDVFASGDGREDP</sequence>
<proteinExistence type="predicted"/>
<dbReference type="Proteomes" id="UP000807025">
    <property type="component" value="Unassembled WGS sequence"/>
</dbReference>
<dbReference type="EMBL" id="MU154566">
    <property type="protein sequence ID" value="KAF9494981.1"/>
    <property type="molecule type" value="Genomic_DNA"/>
</dbReference>
<gene>
    <name evidence="2" type="ORF">BDN71DRAFT_1431296</name>
</gene>
<feature type="region of interest" description="Disordered" evidence="1">
    <location>
        <begin position="171"/>
        <end position="203"/>
    </location>
</feature>
<accession>A0A9P5ZWK7</accession>
<reference evidence="2" key="1">
    <citation type="submission" date="2020-11" db="EMBL/GenBank/DDBJ databases">
        <authorList>
            <consortium name="DOE Joint Genome Institute"/>
            <person name="Ahrendt S."/>
            <person name="Riley R."/>
            <person name="Andreopoulos W."/>
            <person name="Labutti K."/>
            <person name="Pangilinan J."/>
            <person name="Ruiz-Duenas F.J."/>
            <person name="Barrasa J.M."/>
            <person name="Sanchez-Garcia M."/>
            <person name="Camarero S."/>
            <person name="Miyauchi S."/>
            <person name="Serrano A."/>
            <person name="Linde D."/>
            <person name="Babiker R."/>
            <person name="Drula E."/>
            <person name="Ayuso-Fernandez I."/>
            <person name="Pacheco R."/>
            <person name="Padilla G."/>
            <person name="Ferreira P."/>
            <person name="Barriuso J."/>
            <person name="Kellner H."/>
            <person name="Castanera R."/>
            <person name="Alfaro M."/>
            <person name="Ramirez L."/>
            <person name="Pisabarro A.G."/>
            <person name="Kuo A."/>
            <person name="Tritt A."/>
            <person name="Lipzen A."/>
            <person name="He G."/>
            <person name="Yan M."/>
            <person name="Ng V."/>
            <person name="Cullen D."/>
            <person name="Martin F."/>
            <person name="Rosso M.-N."/>
            <person name="Henrissat B."/>
            <person name="Hibbett D."/>
            <person name="Martinez A.T."/>
            <person name="Grigoriev I.V."/>
        </authorList>
    </citation>
    <scope>NUCLEOTIDE SEQUENCE</scope>
    <source>
        <strain evidence="2">ATCC 90797</strain>
    </source>
</reference>
<organism evidence="2 3">
    <name type="scientific">Pleurotus eryngii</name>
    <name type="common">Boletus of the steppes</name>
    <dbReference type="NCBI Taxonomy" id="5323"/>
    <lineage>
        <taxon>Eukaryota</taxon>
        <taxon>Fungi</taxon>
        <taxon>Dikarya</taxon>
        <taxon>Basidiomycota</taxon>
        <taxon>Agaricomycotina</taxon>
        <taxon>Agaricomycetes</taxon>
        <taxon>Agaricomycetidae</taxon>
        <taxon>Agaricales</taxon>
        <taxon>Pleurotineae</taxon>
        <taxon>Pleurotaceae</taxon>
        <taxon>Pleurotus</taxon>
    </lineage>
</organism>
<name>A0A9P5ZWK7_PLEER</name>
<evidence type="ECO:0000313" key="2">
    <source>
        <dbReference type="EMBL" id="KAF9494981.1"/>
    </source>
</evidence>
<protein>
    <submittedName>
        <fullName evidence="2">Uncharacterized protein</fullName>
    </submittedName>
</protein>
<evidence type="ECO:0000256" key="1">
    <source>
        <dbReference type="SAM" id="MobiDB-lite"/>
    </source>
</evidence>